<dbReference type="STRING" id="583356.Igag_0472"/>
<keyword evidence="3" id="KW-1185">Reference proteome</keyword>
<protein>
    <submittedName>
        <fullName evidence="2">Phosphate uptake regulator, PhoU</fullName>
    </submittedName>
</protein>
<dbReference type="AlphaFoldDB" id="E0SRN5"/>
<sequence length="344" mass="38152">MLCGVSFMSVIATSIRKIIKIGERSVGITIPREWLNVLGMSIGSSVEVSLSPGYLLIKPLSISQTKPIHSVKVKHDDINVLSRLIIAGYIEGYDIISVDVARDLARKAFYSIAMRLPGAIAMDGPEFKVKISVDEINTDLNEVISSMRSTLSTMFDLLIDYFNTGDRKRLEEIIRLDDDLDRLHFLGMRAIKRTAFKEPSDSLDYAIVIKSLEHIGDCLDRVSNTMLKIGLEDLHINNECRAIFKDIFAKVSSYVSKAINSLGTNNITLAMKVLLGREELATEALNSIKQCLDVPGVLAITHEAIVAVYEAAEIGEVATLKAIKSMEEEHRVPVKEELSQELSE</sequence>
<gene>
    <name evidence="2" type="ordered locus">Igag_0472</name>
</gene>
<feature type="domain" description="SpoVT-AbrB" evidence="1">
    <location>
        <begin position="20"/>
        <end position="65"/>
    </location>
</feature>
<reference evidence="2 3" key="1">
    <citation type="journal article" date="2010" name="Stand. Genomic Sci.">
        <title>Complete genome sequence of Ignisphaera aggregans type strain (AQ1.S1).</title>
        <authorList>
            <person name="Goker M."/>
            <person name="Held B."/>
            <person name="Lapidus A."/>
            <person name="Nolan M."/>
            <person name="Spring S."/>
            <person name="Yasawong M."/>
            <person name="Lucas S."/>
            <person name="Glavina Del Rio T."/>
            <person name="Tice H."/>
            <person name="Cheng J.F."/>
            <person name="Goodwin L."/>
            <person name="Tapia R."/>
            <person name="Pitluck S."/>
            <person name="Liolios K."/>
            <person name="Ivanova N."/>
            <person name="Mavromatis K."/>
            <person name="Mikhailova N."/>
            <person name="Pati A."/>
            <person name="Chen A."/>
            <person name="Palaniappan K."/>
            <person name="Brambilla E."/>
            <person name="Land M."/>
            <person name="Hauser L."/>
            <person name="Chang Y.J."/>
            <person name="Jeffries C.D."/>
            <person name="Brettin T."/>
            <person name="Detter J.C."/>
            <person name="Han C."/>
            <person name="Rohde M."/>
            <person name="Sikorski J."/>
            <person name="Woyke T."/>
            <person name="Bristow J."/>
            <person name="Eisen J.A."/>
            <person name="Markowitz V."/>
            <person name="Hugenholtz P."/>
            <person name="Kyrpides N.C."/>
            <person name="Klenk H.P."/>
        </authorList>
    </citation>
    <scope>NUCLEOTIDE SEQUENCE [LARGE SCALE GENOMIC DNA]</scope>
    <source>
        <strain evidence="3">DSM 17230 / JCM 13409 / AQ1.S1</strain>
    </source>
</reference>
<evidence type="ECO:0000313" key="2">
    <source>
        <dbReference type="EMBL" id="ADM27310.1"/>
    </source>
</evidence>
<dbReference type="Gene3D" id="1.20.58.220">
    <property type="entry name" value="Phosphate transport system protein phou homolog 2, domain 2"/>
    <property type="match status" value="1"/>
</dbReference>
<organism evidence="2 3">
    <name type="scientific">Ignisphaera aggregans (strain DSM 17230 / JCM 13409 / AQ1.S1)</name>
    <dbReference type="NCBI Taxonomy" id="583356"/>
    <lineage>
        <taxon>Archaea</taxon>
        <taxon>Thermoproteota</taxon>
        <taxon>Thermoprotei</taxon>
        <taxon>Desulfurococcales</taxon>
        <taxon>Desulfurococcaceae</taxon>
        <taxon>Ignisphaera</taxon>
    </lineage>
</organism>
<dbReference type="SMART" id="SM00966">
    <property type="entry name" value="SpoVT_AbrB"/>
    <property type="match status" value="1"/>
</dbReference>
<dbReference type="GO" id="GO:0045936">
    <property type="term" value="P:negative regulation of phosphate metabolic process"/>
    <property type="evidence" value="ECO:0007669"/>
    <property type="project" value="InterPro"/>
</dbReference>
<name>E0SRN5_IGNAA</name>
<dbReference type="BioCyc" id="IAGG583356:GHAH-476-MONOMER"/>
<dbReference type="InterPro" id="IPR028366">
    <property type="entry name" value="PhoU"/>
</dbReference>
<evidence type="ECO:0000313" key="3">
    <source>
        <dbReference type="Proteomes" id="UP000001304"/>
    </source>
</evidence>
<dbReference type="EMBL" id="CP002098">
    <property type="protein sequence ID" value="ADM27310.1"/>
    <property type="molecule type" value="Genomic_DNA"/>
</dbReference>
<dbReference type="GO" id="GO:0030643">
    <property type="term" value="P:intracellular phosphate ion homeostasis"/>
    <property type="evidence" value="ECO:0007669"/>
    <property type="project" value="InterPro"/>
</dbReference>
<dbReference type="Pfam" id="PF01895">
    <property type="entry name" value="PhoU"/>
    <property type="match status" value="1"/>
</dbReference>
<evidence type="ECO:0000259" key="1">
    <source>
        <dbReference type="SMART" id="SM00966"/>
    </source>
</evidence>
<dbReference type="InterPro" id="IPR026022">
    <property type="entry name" value="PhoU_dom"/>
</dbReference>
<proteinExistence type="predicted"/>
<dbReference type="Proteomes" id="UP000001304">
    <property type="component" value="Chromosome"/>
</dbReference>
<dbReference type="SUPFAM" id="SSF89447">
    <property type="entry name" value="AbrB/MazE/MraZ-like"/>
    <property type="match status" value="1"/>
</dbReference>
<dbReference type="SUPFAM" id="SSF109755">
    <property type="entry name" value="PhoU-like"/>
    <property type="match status" value="1"/>
</dbReference>
<dbReference type="GO" id="GO:0003677">
    <property type="term" value="F:DNA binding"/>
    <property type="evidence" value="ECO:0007669"/>
    <property type="project" value="InterPro"/>
</dbReference>
<dbReference type="KEGG" id="iag:Igag_0472"/>
<dbReference type="InterPro" id="IPR037914">
    <property type="entry name" value="SpoVT-AbrB_sf"/>
</dbReference>
<dbReference type="InterPro" id="IPR038078">
    <property type="entry name" value="PhoU-like_sf"/>
</dbReference>
<dbReference type="InterPro" id="IPR007159">
    <property type="entry name" value="SpoVT-AbrB_dom"/>
</dbReference>
<dbReference type="Gene3D" id="2.10.260.10">
    <property type="match status" value="1"/>
</dbReference>
<dbReference type="PANTHER" id="PTHR42930">
    <property type="entry name" value="PHOSPHATE-SPECIFIC TRANSPORT SYSTEM ACCESSORY PROTEIN PHOU"/>
    <property type="match status" value="1"/>
</dbReference>
<dbReference type="HOGENOM" id="CLU_069302_1_0_2"/>
<dbReference type="PANTHER" id="PTHR42930:SF2">
    <property type="entry name" value="PHOU DOMAIN-CONTAINING PROTEIN"/>
    <property type="match status" value="1"/>
</dbReference>
<accession>E0SRN5</accession>